<dbReference type="PANTHER" id="PTHR43802">
    <property type="entry name" value="ENOYL-COA HYDRATASE"/>
    <property type="match status" value="1"/>
</dbReference>
<evidence type="ECO:0000256" key="2">
    <source>
        <dbReference type="ARBA" id="ARBA00005254"/>
    </source>
</evidence>
<evidence type="ECO:0000256" key="5">
    <source>
        <dbReference type="ARBA" id="ARBA00023717"/>
    </source>
</evidence>
<dbReference type="InterPro" id="IPR014748">
    <property type="entry name" value="Enoyl-CoA_hydra_C"/>
</dbReference>
<dbReference type="PROSITE" id="PS00166">
    <property type="entry name" value="ENOYL_COA_HYDRATASE"/>
    <property type="match status" value="1"/>
</dbReference>
<dbReference type="EC" id="4.2.1.17" evidence="7"/>
<evidence type="ECO:0000256" key="4">
    <source>
        <dbReference type="ARBA" id="ARBA00023709"/>
    </source>
</evidence>
<sequence>MGTEYRTIEVGVDADGIARIALNRPDARNGYTVTMSDELENALTEADQDDRVRVVILAANGRHFCAGADLSDGTFEVDPTAADAGIWKEPAGRCSLAIFRMNKPVIAAVQGAAVGAGSTIILSADYRLAARDARFGFVFSQRGIYPEGASAWFLPRLVGMGTALDWMVSGRVFEATEAHERGLVHSLYDPGALETAAFELARQLIETTAPVSVAVTRRMLYELSGDPTPERAVRVDSRLVAGLVSNPDAFEGVSAFLEKRKPQFPGRVPDDIPSWLPWSDEQATPVG</sequence>
<dbReference type="CDD" id="cd06558">
    <property type="entry name" value="crotonase-like"/>
    <property type="match status" value="1"/>
</dbReference>
<dbReference type="EMBL" id="PKJC01000037">
    <property type="protein sequence ID" value="PKZ62945.1"/>
    <property type="molecule type" value="Genomic_DNA"/>
</dbReference>
<keyword evidence="3" id="KW-0276">Fatty acid metabolism</keyword>
<comment type="catalytic activity">
    <reaction evidence="4">
        <text>a (3S)-3-hydroxyacyl-CoA = a (2E)-enoyl-CoA + H2O</text>
        <dbReference type="Rhea" id="RHEA:16105"/>
        <dbReference type="ChEBI" id="CHEBI:15377"/>
        <dbReference type="ChEBI" id="CHEBI:57318"/>
        <dbReference type="ChEBI" id="CHEBI:58856"/>
        <dbReference type="EC" id="4.2.1.17"/>
    </reaction>
</comment>
<dbReference type="AlphaFoldDB" id="A0A2I1R1D2"/>
<dbReference type="Pfam" id="PF00378">
    <property type="entry name" value="ECH_1"/>
    <property type="match status" value="1"/>
</dbReference>
<gene>
    <name evidence="7" type="ORF">CYJ73_24310</name>
</gene>
<dbReference type="RefSeq" id="WP_101822898.1">
    <property type="nucleotide sequence ID" value="NZ_PKJC01000037.1"/>
</dbReference>
<evidence type="ECO:0000256" key="3">
    <source>
        <dbReference type="ARBA" id="ARBA00022832"/>
    </source>
</evidence>
<keyword evidence="3" id="KW-0443">Lipid metabolism</keyword>
<dbReference type="Gene3D" id="3.90.226.10">
    <property type="entry name" value="2-enoyl-CoA Hydratase, Chain A, domain 1"/>
    <property type="match status" value="1"/>
</dbReference>
<dbReference type="GO" id="GO:0018812">
    <property type="term" value="F:3-hydroxyacyl-CoA dehydratase activity"/>
    <property type="evidence" value="ECO:0007669"/>
    <property type="project" value="RHEA"/>
</dbReference>
<comment type="caution">
    <text evidence="7">The sequence shown here is derived from an EMBL/GenBank/DDBJ whole genome shotgun (WGS) entry which is preliminary data.</text>
</comment>
<dbReference type="PANTHER" id="PTHR43802:SF1">
    <property type="entry name" value="IP11341P-RELATED"/>
    <property type="match status" value="1"/>
</dbReference>
<organism evidence="7 8">
    <name type="scientific">Gordonia terrae</name>
    <dbReference type="NCBI Taxonomy" id="2055"/>
    <lineage>
        <taxon>Bacteria</taxon>
        <taxon>Bacillati</taxon>
        <taxon>Actinomycetota</taxon>
        <taxon>Actinomycetes</taxon>
        <taxon>Mycobacteriales</taxon>
        <taxon>Gordoniaceae</taxon>
        <taxon>Gordonia</taxon>
    </lineage>
</organism>
<name>A0A2I1R1D2_9ACTN</name>
<accession>A0A2I1R1D2</accession>
<dbReference type="NCBIfam" id="NF006109">
    <property type="entry name" value="PRK08260.1"/>
    <property type="match status" value="1"/>
</dbReference>
<dbReference type="Gene3D" id="1.10.12.10">
    <property type="entry name" value="Lyase 2-enoyl-coa Hydratase, Chain A, domain 2"/>
    <property type="match status" value="1"/>
</dbReference>
<evidence type="ECO:0000256" key="1">
    <source>
        <dbReference type="ARBA" id="ARBA00002994"/>
    </source>
</evidence>
<keyword evidence="7" id="KW-0456">Lyase</keyword>
<evidence type="ECO:0000313" key="8">
    <source>
        <dbReference type="Proteomes" id="UP000234662"/>
    </source>
</evidence>
<evidence type="ECO:0000313" key="7">
    <source>
        <dbReference type="EMBL" id="PKZ62945.1"/>
    </source>
</evidence>
<reference evidence="7 8" key="1">
    <citation type="submission" date="2017-12" db="EMBL/GenBank/DDBJ databases">
        <title>Phylogenetic diversity of female urinary microbiome.</title>
        <authorList>
            <person name="Thomas-White K."/>
            <person name="Wolfe A.J."/>
        </authorList>
    </citation>
    <scope>NUCLEOTIDE SEQUENCE [LARGE SCALE GENOMIC DNA]</scope>
    <source>
        <strain evidence="7 8">UMB0777</strain>
    </source>
</reference>
<proteinExistence type="inferred from homology"/>
<dbReference type="InterPro" id="IPR001753">
    <property type="entry name" value="Enoyl-CoA_hydra/iso"/>
</dbReference>
<dbReference type="SUPFAM" id="SSF52096">
    <property type="entry name" value="ClpP/crotonase"/>
    <property type="match status" value="1"/>
</dbReference>
<evidence type="ECO:0000256" key="6">
    <source>
        <dbReference type="RuleBase" id="RU003707"/>
    </source>
</evidence>
<comment type="catalytic activity">
    <reaction evidence="5">
        <text>a 4-saturated-(3S)-3-hydroxyacyl-CoA = a (3E)-enoyl-CoA + H2O</text>
        <dbReference type="Rhea" id="RHEA:20724"/>
        <dbReference type="ChEBI" id="CHEBI:15377"/>
        <dbReference type="ChEBI" id="CHEBI:58521"/>
        <dbReference type="ChEBI" id="CHEBI:137480"/>
        <dbReference type="EC" id="4.2.1.17"/>
    </reaction>
</comment>
<dbReference type="InterPro" id="IPR018376">
    <property type="entry name" value="Enoyl-CoA_hyd/isom_CS"/>
</dbReference>
<dbReference type="Proteomes" id="UP000234662">
    <property type="component" value="Unassembled WGS sequence"/>
</dbReference>
<dbReference type="GO" id="GO:0006631">
    <property type="term" value="P:fatty acid metabolic process"/>
    <property type="evidence" value="ECO:0007669"/>
    <property type="project" value="UniProtKB-KW"/>
</dbReference>
<comment type="function">
    <text evidence="1">Could possibly oxidize fatty acids using specific components.</text>
</comment>
<comment type="similarity">
    <text evidence="2 6">Belongs to the enoyl-CoA hydratase/isomerase family.</text>
</comment>
<dbReference type="InterPro" id="IPR029045">
    <property type="entry name" value="ClpP/crotonase-like_dom_sf"/>
</dbReference>
<protein>
    <submittedName>
        <fullName evidence="7">Enoyl-CoA hydratase</fullName>
        <ecNumber evidence="7">4.2.1.17</ecNumber>
    </submittedName>
</protein>